<evidence type="ECO:0000313" key="2">
    <source>
        <dbReference type="EMBL" id="KAG9350654.1"/>
    </source>
</evidence>
<proteinExistence type="predicted"/>
<keyword evidence="3" id="KW-1185">Reference proteome</keyword>
<evidence type="ECO:0000313" key="3">
    <source>
        <dbReference type="Proteomes" id="UP000824540"/>
    </source>
</evidence>
<protein>
    <submittedName>
        <fullName evidence="2">Uncharacterized protein</fullName>
    </submittedName>
</protein>
<gene>
    <name evidence="2" type="ORF">JZ751_024543</name>
</gene>
<dbReference type="AlphaFoldDB" id="A0A8T2PDM1"/>
<name>A0A8T2PDM1_9TELE</name>
<evidence type="ECO:0000256" key="1">
    <source>
        <dbReference type="SAM" id="MobiDB-lite"/>
    </source>
</evidence>
<reference evidence="2" key="1">
    <citation type="thesis" date="2021" institute="BYU ScholarsArchive" country="Provo, UT, USA">
        <title>Applications of and Algorithms for Genome Assembly and Genomic Analyses with an Emphasis on Marine Teleosts.</title>
        <authorList>
            <person name="Pickett B.D."/>
        </authorList>
    </citation>
    <scope>NUCLEOTIDE SEQUENCE</scope>
    <source>
        <strain evidence="2">HI-2016</strain>
    </source>
</reference>
<comment type="caution">
    <text evidence="2">The sequence shown here is derived from an EMBL/GenBank/DDBJ whole genome shotgun (WGS) entry which is preliminary data.</text>
</comment>
<feature type="compositionally biased region" description="Polar residues" evidence="1">
    <location>
        <begin position="106"/>
        <end position="122"/>
    </location>
</feature>
<accession>A0A8T2PDM1</accession>
<dbReference type="EMBL" id="JAFBMS010000007">
    <property type="protein sequence ID" value="KAG9350654.1"/>
    <property type="molecule type" value="Genomic_DNA"/>
</dbReference>
<feature type="region of interest" description="Disordered" evidence="1">
    <location>
        <begin position="90"/>
        <end position="122"/>
    </location>
</feature>
<feature type="region of interest" description="Disordered" evidence="1">
    <location>
        <begin position="42"/>
        <end position="61"/>
    </location>
</feature>
<organism evidence="2 3">
    <name type="scientific">Albula glossodonta</name>
    <name type="common">roundjaw bonefish</name>
    <dbReference type="NCBI Taxonomy" id="121402"/>
    <lineage>
        <taxon>Eukaryota</taxon>
        <taxon>Metazoa</taxon>
        <taxon>Chordata</taxon>
        <taxon>Craniata</taxon>
        <taxon>Vertebrata</taxon>
        <taxon>Euteleostomi</taxon>
        <taxon>Actinopterygii</taxon>
        <taxon>Neopterygii</taxon>
        <taxon>Teleostei</taxon>
        <taxon>Albuliformes</taxon>
        <taxon>Albulidae</taxon>
        <taxon>Albula</taxon>
    </lineage>
</organism>
<sequence>MCADPVSIPTAVLGGKLSREGTSALSRSAGIPVERASALGPTCAPAPMGSSPPAVGPVQEVSSISSPVPHLILSTTMYAQGGKLAVPSEMEAMQSEITHSPVPGQHVTNSQTHNPGLSATLN</sequence>
<dbReference type="Proteomes" id="UP000824540">
    <property type="component" value="Unassembled WGS sequence"/>
</dbReference>